<feature type="domain" description="PAC" evidence="11">
    <location>
        <begin position="113"/>
        <end position="163"/>
    </location>
</feature>
<dbReference type="SUPFAM" id="SSF55874">
    <property type="entry name" value="ATPase domain of HSP90 chaperone/DNA topoisomerase II/histidine kinase"/>
    <property type="match status" value="1"/>
</dbReference>
<dbReference type="PROSITE" id="PS50113">
    <property type="entry name" value="PAC"/>
    <property type="match status" value="1"/>
</dbReference>
<evidence type="ECO:0000256" key="5">
    <source>
        <dbReference type="ARBA" id="ARBA00022777"/>
    </source>
</evidence>
<dbReference type="Pfam" id="PF00512">
    <property type="entry name" value="HisKA"/>
    <property type="match status" value="1"/>
</dbReference>
<dbReference type="Gene3D" id="3.30.450.20">
    <property type="entry name" value="PAS domain"/>
    <property type="match status" value="2"/>
</dbReference>
<keyword evidence="7" id="KW-0472">Membrane</keyword>
<accession>A0A1L3GMD6</accession>
<dbReference type="SMART" id="SM00388">
    <property type="entry name" value="HisKA"/>
    <property type="match status" value="1"/>
</dbReference>
<dbReference type="InterPro" id="IPR000700">
    <property type="entry name" value="PAS-assoc_C"/>
</dbReference>
<dbReference type="InterPro" id="IPR050736">
    <property type="entry name" value="Sensor_HK_Regulatory"/>
</dbReference>
<keyword evidence="5" id="KW-0418">Kinase</keyword>
<evidence type="ECO:0000313" key="13">
    <source>
        <dbReference type="Proteomes" id="UP000182517"/>
    </source>
</evidence>
<dbReference type="SUPFAM" id="SSF55785">
    <property type="entry name" value="PYP-like sensor domain (PAS domain)"/>
    <property type="match status" value="2"/>
</dbReference>
<dbReference type="InterPro" id="IPR035965">
    <property type="entry name" value="PAS-like_dom_sf"/>
</dbReference>
<dbReference type="STRING" id="1842532.A7E78_03905"/>
<dbReference type="KEGG" id="pef:A7E78_03905"/>
<dbReference type="Gene3D" id="1.10.287.130">
    <property type="match status" value="1"/>
</dbReference>
<keyword evidence="4" id="KW-0808">Transferase</keyword>
<evidence type="ECO:0000256" key="8">
    <source>
        <dbReference type="SAM" id="Coils"/>
    </source>
</evidence>
<dbReference type="CDD" id="cd00082">
    <property type="entry name" value="HisKA"/>
    <property type="match status" value="1"/>
</dbReference>
<dbReference type="Pfam" id="PF13185">
    <property type="entry name" value="GAF_2"/>
    <property type="match status" value="1"/>
</dbReference>
<dbReference type="FunFam" id="1.10.287.130:FF:000001">
    <property type="entry name" value="Two-component sensor histidine kinase"/>
    <property type="match status" value="1"/>
</dbReference>
<dbReference type="SUPFAM" id="SSF55781">
    <property type="entry name" value="GAF domain-like"/>
    <property type="match status" value="1"/>
</dbReference>
<evidence type="ECO:0000256" key="1">
    <source>
        <dbReference type="ARBA" id="ARBA00000085"/>
    </source>
</evidence>
<dbReference type="EMBL" id="CP015519">
    <property type="protein sequence ID" value="APG27051.1"/>
    <property type="molecule type" value="Genomic_DNA"/>
</dbReference>
<dbReference type="NCBIfam" id="TIGR00229">
    <property type="entry name" value="sensory_box"/>
    <property type="match status" value="1"/>
</dbReference>
<dbReference type="PROSITE" id="PS50109">
    <property type="entry name" value="HIS_KIN"/>
    <property type="match status" value="1"/>
</dbReference>
<keyword evidence="6" id="KW-0902">Two-component regulatory system</keyword>
<dbReference type="InterPro" id="IPR003018">
    <property type="entry name" value="GAF"/>
</dbReference>
<dbReference type="InterPro" id="IPR004358">
    <property type="entry name" value="Sig_transdc_His_kin-like_C"/>
</dbReference>
<sequence>MLRETFENRQDLIAELTAARQRIAELEAREAKQRLAGQNRRTQDTMGNTVLDSLHAGVLLVDPETNRIVDVNAYATNMLGRPKEDLIGHICHDYVCAEAQGSSSLTNFSQDMEICENQLLKSDGTTIPVHKTVTPVNHAGRPLLLKSFIDVSEQKRAQRTLELDEIRFQALYNLSQMINESEKYILDYALEACVRLTDSQIGYLCFVNNDESEITFHAWSKSAIEQCSVTDYPQAYKVSETGLWGEAIRQRKPIITNDCKASSLKQGLPGWHLPLKRHMNLPVEDNGKIVLLAGVGNKEQDYTDEDVKQLYLVLNDVWRIIQRKRDEAALKKALADSQRVGAKIEVILRSVADGLVFTDMENRIILMSASAEIMLGKRLEDVYFMPIDTAIEDKQLAKQLVSVQSGAKDETLVDLELPGDNEDEVRTIQAKPAIVKDKGGKEVGVITLLRDVSRERELDRMKREFIATAAHELRTPLTAVMGFSELLLSKQGIDEEQQAEFLSVIHKKAEILGKIVGDLLDLSRVDSGHLIRLKKDWADIRSIIERSTNDFQRACPDHHFEAVLPEMPLMVFLDDRKLFQVMENLLGNAVKFSPPGGVIRVACEPSEGNLRISVSDEGVGMTPEQVERVFDKFYRVDASNTAKEGLGLGMAIVKNIIEAHGCDIWVDSEVGSGTKVTFTLPGRGLGFDLDGLLSGDDWPPAEPIGDCAGRRFLVDSGTS</sequence>
<dbReference type="InterPro" id="IPR000014">
    <property type="entry name" value="PAS"/>
</dbReference>
<feature type="domain" description="Histidine kinase" evidence="9">
    <location>
        <begin position="468"/>
        <end position="684"/>
    </location>
</feature>
<evidence type="ECO:0000259" key="9">
    <source>
        <dbReference type="PROSITE" id="PS50109"/>
    </source>
</evidence>
<evidence type="ECO:0000256" key="7">
    <source>
        <dbReference type="ARBA" id="ARBA00023136"/>
    </source>
</evidence>
<evidence type="ECO:0000256" key="6">
    <source>
        <dbReference type="ARBA" id="ARBA00023012"/>
    </source>
</evidence>
<organism evidence="12 13">
    <name type="scientific">Syntrophotalea acetylenivorans</name>
    <dbReference type="NCBI Taxonomy" id="1842532"/>
    <lineage>
        <taxon>Bacteria</taxon>
        <taxon>Pseudomonadati</taxon>
        <taxon>Thermodesulfobacteriota</taxon>
        <taxon>Desulfuromonadia</taxon>
        <taxon>Desulfuromonadales</taxon>
        <taxon>Syntrophotaleaceae</taxon>
        <taxon>Syntrophotalea</taxon>
    </lineage>
</organism>
<keyword evidence="13" id="KW-1185">Reference proteome</keyword>
<dbReference type="OrthoDB" id="9773941at2"/>
<gene>
    <name evidence="12" type="ORF">A7E78_03905</name>
</gene>
<dbReference type="AlphaFoldDB" id="A0A1L3GMD6"/>
<evidence type="ECO:0000259" key="10">
    <source>
        <dbReference type="PROSITE" id="PS50112"/>
    </source>
</evidence>
<feature type="coiled-coil region" evidence="8">
    <location>
        <begin position="2"/>
        <end position="41"/>
    </location>
</feature>
<dbReference type="PANTHER" id="PTHR43711">
    <property type="entry name" value="TWO-COMPONENT HISTIDINE KINASE"/>
    <property type="match status" value="1"/>
</dbReference>
<dbReference type="InterPro" id="IPR036890">
    <property type="entry name" value="HATPase_C_sf"/>
</dbReference>
<dbReference type="PRINTS" id="PR00344">
    <property type="entry name" value="BCTRLSENSOR"/>
</dbReference>
<keyword evidence="3" id="KW-0597">Phosphoprotein</keyword>
<dbReference type="InterPro" id="IPR005467">
    <property type="entry name" value="His_kinase_dom"/>
</dbReference>
<dbReference type="EC" id="2.7.13.3" evidence="2"/>
<dbReference type="SUPFAM" id="SSF47384">
    <property type="entry name" value="Homodimeric domain of signal transducing histidine kinase"/>
    <property type="match status" value="1"/>
</dbReference>
<evidence type="ECO:0000256" key="4">
    <source>
        <dbReference type="ARBA" id="ARBA00022679"/>
    </source>
</evidence>
<evidence type="ECO:0000313" key="12">
    <source>
        <dbReference type="EMBL" id="APG27051.1"/>
    </source>
</evidence>
<keyword evidence="8" id="KW-0175">Coiled coil</keyword>
<dbReference type="CDD" id="cd00130">
    <property type="entry name" value="PAS"/>
    <property type="match status" value="2"/>
</dbReference>
<dbReference type="Proteomes" id="UP000182517">
    <property type="component" value="Chromosome"/>
</dbReference>
<comment type="catalytic activity">
    <reaction evidence="1">
        <text>ATP + protein L-histidine = ADP + protein N-phospho-L-histidine.</text>
        <dbReference type="EC" id="2.7.13.3"/>
    </reaction>
</comment>
<evidence type="ECO:0000259" key="11">
    <source>
        <dbReference type="PROSITE" id="PS50113"/>
    </source>
</evidence>
<dbReference type="InterPro" id="IPR003661">
    <property type="entry name" value="HisK_dim/P_dom"/>
</dbReference>
<reference evidence="12 13" key="1">
    <citation type="journal article" date="2017" name="Genome Announc.">
        <title>Complete Genome Sequences of Two Acetylene-Fermenting Pelobacter acetylenicus Strains.</title>
        <authorList>
            <person name="Sutton J.M."/>
            <person name="Baesman S.M."/>
            <person name="Fierst J.L."/>
            <person name="Poret-Peterson A.T."/>
            <person name="Oremland R.S."/>
            <person name="Dunlap D.S."/>
            <person name="Akob D.M."/>
        </authorList>
    </citation>
    <scope>NUCLEOTIDE SEQUENCE [LARGE SCALE GENOMIC DNA]</scope>
    <source>
        <strain evidence="12 13">SFB93</strain>
    </source>
</reference>
<dbReference type="SMART" id="SM00091">
    <property type="entry name" value="PAS"/>
    <property type="match status" value="2"/>
</dbReference>
<dbReference type="RefSeq" id="WP_072283013.1">
    <property type="nucleotide sequence ID" value="NZ_CP015519.1"/>
</dbReference>
<dbReference type="PROSITE" id="PS50112">
    <property type="entry name" value="PAS"/>
    <property type="match status" value="1"/>
</dbReference>
<evidence type="ECO:0000256" key="2">
    <source>
        <dbReference type="ARBA" id="ARBA00012438"/>
    </source>
</evidence>
<dbReference type="InterPro" id="IPR003594">
    <property type="entry name" value="HATPase_dom"/>
</dbReference>
<proteinExistence type="predicted"/>
<dbReference type="Pfam" id="PF02518">
    <property type="entry name" value="HATPase_c"/>
    <property type="match status" value="1"/>
</dbReference>
<dbReference type="Pfam" id="PF13426">
    <property type="entry name" value="PAS_9"/>
    <property type="match status" value="2"/>
</dbReference>
<protein>
    <recommendedName>
        <fullName evidence="2">histidine kinase</fullName>
        <ecNumber evidence="2">2.7.13.3</ecNumber>
    </recommendedName>
</protein>
<dbReference type="GO" id="GO:0000155">
    <property type="term" value="F:phosphorelay sensor kinase activity"/>
    <property type="evidence" value="ECO:0007669"/>
    <property type="project" value="InterPro"/>
</dbReference>
<name>A0A1L3GMD6_9BACT</name>
<dbReference type="Gene3D" id="3.30.565.10">
    <property type="entry name" value="Histidine kinase-like ATPase, C-terminal domain"/>
    <property type="match status" value="1"/>
</dbReference>
<dbReference type="FunFam" id="3.30.565.10:FF:000006">
    <property type="entry name" value="Sensor histidine kinase WalK"/>
    <property type="match status" value="1"/>
</dbReference>
<dbReference type="SMART" id="SM00387">
    <property type="entry name" value="HATPase_c"/>
    <property type="match status" value="1"/>
</dbReference>
<feature type="domain" description="PAS" evidence="10">
    <location>
        <begin position="43"/>
        <end position="88"/>
    </location>
</feature>
<dbReference type="Gene3D" id="3.30.450.40">
    <property type="match status" value="1"/>
</dbReference>
<evidence type="ECO:0000256" key="3">
    <source>
        <dbReference type="ARBA" id="ARBA00022553"/>
    </source>
</evidence>
<dbReference type="InterPro" id="IPR029016">
    <property type="entry name" value="GAF-like_dom_sf"/>
</dbReference>
<dbReference type="InterPro" id="IPR036097">
    <property type="entry name" value="HisK_dim/P_sf"/>
</dbReference>
<dbReference type="PANTHER" id="PTHR43711:SF1">
    <property type="entry name" value="HISTIDINE KINASE 1"/>
    <property type="match status" value="1"/>
</dbReference>